<sequence length="155" mass="17140">MISGYVRVGDVKTAQCIFDQMPEKTVVSWTAIISGYAQIGDLKSASDIFNQMPVKNVVSWNAMISGYVHNHMFDQALHVFHHMLINGECRPDESTLISVLSASAHLGSLEHGKWINSYIKKNKFDLSTPLGNALIDMFAKCGEVENAKSSFPFDG</sequence>
<name>A0AAP0R920_LIQFO</name>
<organism evidence="3 4">
    <name type="scientific">Liquidambar formosana</name>
    <name type="common">Formosan gum</name>
    <dbReference type="NCBI Taxonomy" id="63359"/>
    <lineage>
        <taxon>Eukaryota</taxon>
        <taxon>Viridiplantae</taxon>
        <taxon>Streptophyta</taxon>
        <taxon>Embryophyta</taxon>
        <taxon>Tracheophyta</taxon>
        <taxon>Spermatophyta</taxon>
        <taxon>Magnoliopsida</taxon>
        <taxon>eudicotyledons</taxon>
        <taxon>Gunneridae</taxon>
        <taxon>Pentapetalae</taxon>
        <taxon>Saxifragales</taxon>
        <taxon>Altingiaceae</taxon>
        <taxon>Liquidambar</taxon>
    </lineage>
</organism>
<keyword evidence="1" id="KW-0677">Repeat</keyword>
<evidence type="ECO:0000256" key="1">
    <source>
        <dbReference type="ARBA" id="ARBA00022737"/>
    </source>
</evidence>
<evidence type="ECO:0000256" key="2">
    <source>
        <dbReference type="PROSITE-ProRule" id="PRU00708"/>
    </source>
</evidence>
<accession>A0AAP0R920</accession>
<dbReference type="Proteomes" id="UP001415857">
    <property type="component" value="Unassembled WGS sequence"/>
</dbReference>
<evidence type="ECO:0000313" key="3">
    <source>
        <dbReference type="EMBL" id="KAK9271111.1"/>
    </source>
</evidence>
<feature type="repeat" description="PPR" evidence="2">
    <location>
        <begin position="56"/>
        <end position="91"/>
    </location>
</feature>
<dbReference type="NCBIfam" id="TIGR00756">
    <property type="entry name" value="PPR"/>
    <property type="match status" value="2"/>
</dbReference>
<dbReference type="PANTHER" id="PTHR47926">
    <property type="entry name" value="PENTATRICOPEPTIDE REPEAT-CONTAINING PROTEIN"/>
    <property type="match status" value="1"/>
</dbReference>
<dbReference type="FunFam" id="1.25.40.10:FF:000348">
    <property type="entry name" value="Pentatricopeptide repeat-containing protein chloroplastic"/>
    <property type="match status" value="1"/>
</dbReference>
<dbReference type="PROSITE" id="PS51375">
    <property type="entry name" value="PPR"/>
    <property type="match status" value="2"/>
</dbReference>
<dbReference type="InterPro" id="IPR011990">
    <property type="entry name" value="TPR-like_helical_dom_sf"/>
</dbReference>
<dbReference type="InterPro" id="IPR046960">
    <property type="entry name" value="PPR_At4g14850-like_plant"/>
</dbReference>
<gene>
    <name evidence="3" type="ORF">L1049_026700</name>
</gene>
<dbReference type="Pfam" id="PF13041">
    <property type="entry name" value="PPR_2"/>
    <property type="match status" value="1"/>
</dbReference>
<comment type="caution">
    <text evidence="3">The sequence shown here is derived from an EMBL/GenBank/DDBJ whole genome shotgun (WGS) entry which is preliminary data.</text>
</comment>
<dbReference type="GO" id="GO:0009451">
    <property type="term" value="P:RNA modification"/>
    <property type="evidence" value="ECO:0007669"/>
    <property type="project" value="InterPro"/>
</dbReference>
<dbReference type="Gene3D" id="1.25.40.10">
    <property type="entry name" value="Tetratricopeptide repeat domain"/>
    <property type="match status" value="2"/>
</dbReference>
<dbReference type="GO" id="GO:0003723">
    <property type="term" value="F:RNA binding"/>
    <property type="evidence" value="ECO:0007669"/>
    <property type="project" value="InterPro"/>
</dbReference>
<reference evidence="3 4" key="1">
    <citation type="journal article" date="2024" name="Plant J.">
        <title>Genome sequences and population genomics reveal climatic adaptation and genomic divergence between two closely related sweetgum species.</title>
        <authorList>
            <person name="Xu W.Q."/>
            <person name="Ren C.Q."/>
            <person name="Zhang X.Y."/>
            <person name="Comes H.P."/>
            <person name="Liu X.H."/>
            <person name="Li Y.G."/>
            <person name="Kettle C.J."/>
            <person name="Jalonen R."/>
            <person name="Gaisberger H."/>
            <person name="Ma Y.Z."/>
            <person name="Qiu Y.X."/>
        </authorList>
    </citation>
    <scope>NUCLEOTIDE SEQUENCE [LARGE SCALE GENOMIC DNA]</scope>
    <source>
        <strain evidence="3">Hangzhou</strain>
    </source>
</reference>
<dbReference type="Pfam" id="PF01535">
    <property type="entry name" value="PPR"/>
    <property type="match status" value="2"/>
</dbReference>
<keyword evidence="4" id="KW-1185">Reference proteome</keyword>
<feature type="repeat" description="PPR" evidence="2">
    <location>
        <begin position="25"/>
        <end position="55"/>
    </location>
</feature>
<dbReference type="InterPro" id="IPR002885">
    <property type="entry name" value="PPR_rpt"/>
</dbReference>
<evidence type="ECO:0008006" key="5">
    <source>
        <dbReference type="Google" id="ProtNLM"/>
    </source>
</evidence>
<dbReference type="PANTHER" id="PTHR47926:SF531">
    <property type="entry name" value="TETRATRICOPEPTIDE REPEAT SUPERFAMILY PROTEIN"/>
    <property type="match status" value="1"/>
</dbReference>
<dbReference type="AlphaFoldDB" id="A0AAP0R920"/>
<dbReference type="EMBL" id="JBBPBK010000014">
    <property type="protein sequence ID" value="KAK9271111.1"/>
    <property type="molecule type" value="Genomic_DNA"/>
</dbReference>
<evidence type="ECO:0000313" key="4">
    <source>
        <dbReference type="Proteomes" id="UP001415857"/>
    </source>
</evidence>
<proteinExistence type="predicted"/>
<protein>
    <recommendedName>
        <fullName evidence="5">Pentatricopeptide repeat-containing protein</fullName>
    </recommendedName>
</protein>